<evidence type="ECO:0000313" key="1">
    <source>
        <dbReference type="EMBL" id="KZL16840.1"/>
    </source>
</evidence>
<organism evidence="1 2">
    <name type="scientific">Pseudovibrio axinellae</name>
    <dbReference type="NCBI Taxonomy" id="989403"/>
    <lineage>
        <taxon>Bacteria</taxon>
        <taxon>Pseudomonadati</taxon>
        <taxon>Pseudomonadota</taxon>
        <taxon>Alphaproteobacteria</taxon>
        <taxon>Hyphomicrobiales</taxon>
        <taxon>Stappiaceae</taxon>
        <taxon>Pseudovibrio</taxon>
    </lineage>
</organism>
<comment type="caution">
    <text evidence="1">The sequence shown here is derived from an EMBL/GenBank/DDBJ whole genome shotgun (WGS) entry which is preliminary data.</text>
</comment>
<dbReference type="STRING" id="989403.SAMN05421798_1164"/>
<name>A0A165WSG1_9HYPH</name>
<accession>A0A165WSG1</accession>
<gene>
    <name evidence="1" type="ORF">PsAD2_03313</name>
</gene>
<protein>
    <submittedName>
        <fullName evidence="1">Uncharacterized protein</fullName>
    </submittedName>
</protein>
<dbReference type="Proteomes" id="UP000076577">
    <property type="component" value="Unassembled WGS sequence"/>
</dbReference>
<keyword evidence="2" id="KW-1185">Reference proteome</keyword>
<sequence>MIALAPSLSGSESRRFEQSDLLQFHRPKPEGFEWVFPVPTLKTYSADYSSAVANELEALSGGGLCVPLRDGNSLPVKF</sequence>
<dbReference type="AlphaFoldDB" id="A0A165WSG1"/>
<dbReference type="EMBL" id="LMCB01000043">
    <property type="protein sequence ID" value="KZL16840.1"/>
    <property type="molecule type" value="Genomic_DNA"/>
</dbReference>
<reference evidence="1 2" key="1">
    <citation type="journal article" date="2016" name="Front. Microbiol.">
        <title>Comparative Genomic Analysis Reveals a Diverse Repertoire of Genes Involved in Prokaryote-Eukaryote Interactions within the Pseudovibrio Genus.</title>
        <authorList>
            <person name="Romano S."/>
            <person name="Fernandez-Guerra A."/>
            <person name="Reen F.J."/>
            <person name="Glockner F.O."/>
            <person name="Crowley S.P."/>
            <person name="O'Sullivan O."/>
            <person name="Cotter P.D."/>
            <person name="Adams C."/>
            <person name="Dobson A.D."/>
            <person name="O'Gara F."/>
        </authorList>
    </citation>
    <scope>NUCLEOTIDE SEQUENCE [LARGE SCALE GENOMIC DNA]</scope>
    <source>
        <strain evidence="1 2">Ad2</strain>
    </source>
</reference>
<proteinExistence type="predicted"/>
<evidence type="ECO:0000313" key="2">
    <source>
        <dbReference type="Proteomes" id="UP000076577"/>
    </source>
</evidence>